<protein>
    <submittedName>
        <fullName evidence="2">Uncharacterized protein</fullName>
    </submittedName>
</protein>
<dbReference type="EMBL" id="JAUJYO010000004">
    <property type="protein sequence ID" value="KAK1320014.1"/>
    <property type="molecule type" value="Genomic_DNA"/>
</dbReference>
<dbReference type="AlphaFoldDB" id="A0AAV9F320"/>
<feature type="compositionally biased region" description="Basic residues" evidence="1">
    <location>
        <begin position="25"/>
        <end position="34"/>
    </location>
</feature>
<accession>A0AAV9F320</accession>
<evidence type="ECO:0000313" key="3">
    <source>
        <dbReference type="Proteomes" id="UP001180020"/>
    </source>
</evidence>
<dbReference type="Pfam" id="PF08555">
    <property type="entry name" value="FAM32A"/>
    <property type="match status" value="1"/>
</dbReference>
<keyword evidence="3" id="KW-1185">Reference proteome</keyword>
<name>A0AAV9F320_ACOCL</name>
<dbReference type="PANTHER" id="PTHR13282">
    <property type="entry name" value="PROTEIN FAM32A"/>
    <property type="match status" value="1"/>
</dbReference>
<dbReference type="PANTHER" id="PTHR13282:SF6">
    <property type="entry name" value="PROTEIN FAM32A"/>
    <property type="match status" value="1"/>
</dbReference>
<organism evidence="2 3">
    <name type="scientific">Acorus calamus</name>
    <name type="common">Sweet flag</name>
    <dbReference type="NCBI Taxonomy" id="4465"/>
    <lineage>
        <taxon>Eukaryota</taxon>
        <taxon>Viridiplantae</taxon>
        <taxon>Streptophyta</taxon>
        <taxon>Embryophyta</taxon>
        <taxon>Tracheophyta</taxon>
        <taxon>Spermatophyta</taxon>
        <taxon>Magnoliopsida</taxon>
        <taxon>Liliopsida</taxon>
        <taxon>Acoraceae</taxon>
        <taxon>Acorus</taxon>
    </lineage>
</organism>
<evidence type="ECO:0000313" key="2">
    <source>
        <dbReference type="EMBL" id="KAK1320014.1"/>
    </source>
</evidence>
<dbReference type="InterPro" id="IPR013865">
    <property type="entry name" value="FAM32A"/>
</dbReference>
<reference evidence="2" key="2">
    <citation type="submission" date="2023-06" db="EMBL/GenBank/DDBJ databases">
        <authorList>
            <person name="Ma L."/>
            <person name="Liu K.-W."/>
            <person name="Li Z."/>
            <person name="Hsiao Y.-Y."/>
            <person name="Qi Y."/>
            <person name="Fu T."/>
            <person name="Tang G."/>
            <person name="Zhang D."/>
            <person name="Sun W.-H."/>
            <person name="Liu D.-K."/>
            <person name="Li Y."/>
            <person name="Chen G.-Z."/>
            <person name="Liu X.-D."/>
            <person name="Liao X.-Y."/>
            <person name="Jiang Y.-T."/>
            <person name="Yu X."/>
            <person name="Hao Y."/>
            <person name="Huang J."/>
            <person name="Zhao X.-W."/>
            <person name="Ke S."/>
            <person name="Chen Y.-Y."/>
            <person name="Wu W.-L."/>
            <person name="Hsu J.-L."/>
            <person name="Lin Y.-F."/>
            <person name="Huang M.-D."/>
            <person name="Li C.-Y."/>
            <person name="Huang L."/>
            <person name="Wang Z.-W."/>
            <person name="Zhao X."/>
            <person name="Zhong W.-Y."/>
            <person name="Peng D.-H."/>
            <person name="Ahmad S."/>
            <person name="Lan S."/>
            <person name="Zhang J.-S."/>
            <person name="Tsai W.-C."/>
            <person name="Van De Peer Y."/>
            <person name="Liu Z.-J."/>
        </authorList>
    </citation>
    <scope>NUCLEOTIDE SEQUENCE</scope>
    <source>
        <strain evidence="2">CP</strain>
        <tissue evidence="2">Leaves</tissue>
    </source>
</reference>
<sequence length="110" mass="12692">MSEYDYVVVGKLKLKGKALNVKAGGMKKKKKSKHHYDQILSQEGTKDDNHFMMTISLRQRGDTLSRRQKSNFAGWLRPPNKSHRDRIQELTNTWRTSASTTTFPKLVQAN</sequence>
<reference evidence="2" key="1">
    <citation type="journal article" date="2023" name="Nat. Commun.">
        <title>Diploid and tetraploid genomes of Acorus and the evolution of monocots.</title>
        <authorList>
            <person name="Ma L."/>
            <person name="Liu K.W."/>
            <person name="Li Z."/>
            <person name="Hsiao Y.Y."/>
            <person name="Qi Y."/>
            <person name="Fu T."/>
            <person name="Tang G.D."/>
            <person name="Zhang D."/>
            <person name="Sun W.H."/>
            <person name="Liu D.K."/>
            <person name="Li Y."/>
            <person name="Chen G.Z."/>
            <person name="Liu X.D."/>
            <person name="Liao X.Y."/>
            <person name="Jiang Y.T."/>
            <person name="Yu X."/>
            <person name="Hao Y."/>
            <person name="Huang J."/>
            <person name="Zhao X.W."/>
            <person name="Ke S."/>
            <person name="Chen Y.Y."/>
            <person name="Wu W.L."/>
            <person name="Hsu J.L."/>
            <person name="Lin Y.F."/>
            <person name="Huang M.D."/>
            <person name="Li C.Y."/>
            <person name="Huang L."/>
            <person name="Wang Z.W."/>
            <person name="Zhao X."/>
            <person name="Zhong W.Y."/>
            <person name="Peng D.H."/>
            <person name="Ahmad S."/>
            <person name="Lan S."/>
            <person name="Zhang J.S."/>
            <person name="Tsai W.C."/>
            <person name="Van de Peer Y."/>
            <person name="Liu Z.J."/>
        </authorList>
    </citation>
    <scope>NUCLEOTIDE SEQUENCE</scope>
    <source>
        <strain evidence="2">CP</strain>
    </source>
</reference>
<evidence type="ECO:0000256" key="1">
    <source>
        <dbReference type="SAM" id="MobiDB-lite"/>
    </source>
</evidence>
<feature type="region of interest" description="Disordered" evidence="1">
    <location>
        <begin position="24"/>
        <end position="43"/>
    </location>
</feature>
<proteinExistence type="predicted"/>
<comment type="caution">
    <text evidence="2">The sequence shown here is derived from an EMBL/GenBank/DDBJ whole genome shotgun (WGS) entry which is preliminary data.</text>
</comment>
<gene>
    <name evidence="2" type="ORF">QJS10_CPB04g01015</name>
</gene>
<dbReference type="Proteomes" id="UP001180020">
    <property type="component" value="Unassembled WGS sequence"/>
</dbReference>
<dbReference type="GO" id="GO:0005730">
    <property type="term" value="C:nucleolus"/>
    <property type="evidence" value="ECO:0007669"/>
    <property type="project" value="TreeGrafter"/>
</dbReference>